<keyword evidence="3" id="KW-0378">Hydrolase</keyword>
<dbReference type="Gene3D" id="2.30.42.10">
    <property type="match status" value="1"/>
</dbReference>
<organism evidence="8 9">
    <name type="scientific">Durusdinium trenchii</name>
    <dbReference type="NCBI Taxonomy" id="1381693"/>
    <lineage>
        <taxon>Eukaryota</taxon>
        <taxon>Sar</taxon>
        <taxon>Alveolata</taxon>
        <taxon>Dinophyceae</taxon>
        <taxon>Suessiales</taxon>
        <taxon>Symbiodiniaceae</taxon>
        <taxon>Durusdinium</taxon>
    </lineage>
</organism>
<proteinExistence type="inferred from homology"/>
<keyword evidence="2" id="KW-0645">Protease</keyword>
<dbReference type="InterPro" id="IPR001478">
    <property type="entry name" value="PDZ"/>
</dbReference>
<evidence type="ECO:0000256" key="1">
    <source>
        <dbReference type="ARBA" id="ARBA00009179"/>
    </source>
</evidence>
<dbReference type="SMART" id="SM00245">
    <property type="entry name" value="TSPc"/>
    <property type="match status" value="1"/>
</dbReference>
<keyword evidence="5" id="KW-1133">Transmembrane helix</keyword>
<evidence type="ECO:0000259" key="6">
    <source>
        <dbReference type="SMART" id="SM00228"/>
    </source>
</evidence>
<feature type="transmembrane region" description="Helical" evidence="5">
    <location>
        <begin position="84"/>
        <end position="103"/>
    </location>
</feature>
<evidence type="ECO:0000313" key="8">
    <source>
        <dbReference type="EMBL" id="CAK9110592.1"/>
    </source>
</evidence>
<dbReference type="Gene3D" id="3.90.226.10">
    <property type="entry name" value="2-enoyl-CoA Hydratase, Chain A, domain 1"/>
    <property type="match status" value="1"/>
</dbReference>
<keyword evidence="5" id="KW-0472">Membrane</keyword>
<evidence type="ECO:0000259" key="7">
    <source>
        <dbReference type="SMART" id="SM00245"/>
    </source>
</evidence>
<dbReference type="EMBL" id="CAXAMM010043561">
    <property type="protein sequence ID" value="CAK9110592.1"/>
    <property type="molecule type" value="Genomic_DNA"/>
</dbReference>
<feature type="domain" description="PDZ" evidence="6">
    <location>
        <begin position="180"/>
        <end position="253"/>
    </location>
</feature>
<dbReference type="PANTHER" id="PTHR32060:SF22">
    <property type="entry name" value="CARBOXYL-TERMINAL-PROCESSING PEPTIDASE 3, CHLOROPLASTIC"/>
    <property type="match status" value="1"/>
</dbReference>
<keyword evidence="4" id="KW-0720">Serine protease</keyword>
<keyword evidence="5" id="KW-0812">Transmembrane</keyword>
<feature type="transmembrane region" description="Helical" evidence="5">
    <location>
        <begin position="12"/>
        <end position="33"/>
    </location>
</feature>
<name>A0ABP0SDW8_9DINO</name>
<keyword evidence="9" id="KW-1185">Reference proteome</keyword>
<evidence type="ECO:0000256" key="5">
    <source>
        <dbReference type="SAM" id="Phobius"/>
    </source>
</evidence>
<dbReference type="SMART" id="SM00228">
    <property type="entry name" value="PDZ"/>
    <property type="match status" value="1"/>
</dbReference>
<comment type="similarity">
    <text evidence="1">Belongs to the peptidase S41A family.</text>
</comment>
<dbReference type="Gene3D" id="3.30.750.44">
    <property type="match status" value="1"/>
</dbReference>
<evidence type="ECO:0000256" key="4">
    <source>
        <dbReference type="ARBA" id="ARBA00022825"/>
    </source>
</evidence>
<dbReference type="CDD" id="cd07560">
    <property type="entry name" value="Peptidase_S41_CPP"/>
    <property type="match status" value="1"/>
</dbReference>
<comment type="caution">
    <text evidence="8">The sequence shown here is derived from an EMBL/GenBank/DDBJ whole genome shotgun (WGS) entry which is preliminary data.</text>
</comment>
<dbReference type="Proteomes" id="UP001642464">
    <property type="component" value="Unassembled WGS sequence"/>
</dbReference>
<dbReference type="SUPFAM" id="SSF50156">
    <property type="entry name" value="PDZ domain-like"/>
    <property type="match status" value="1"/>
</dbReference>
<dbReference type="Pfam" id="PF14684">
    <property type="entry name" value="Tricorn_C1"/>
    <property type="match status" value="1"/>
</dbReference>
<dbReference type="Pfam" id="PF03572">
    <property type="entry name" value="Peptidase_S41"/>
    <property type="match status" value="1"/>
</dbReference>
<dbReference type="InterPro" id="IPR029045">
    <property type="entry name" value="ClpP/crotonase-like_dom_sf"/>
</dbReference>
<dbReference type="InterPro" id="IPR005151">
    <property type="entry name" value="Tail-specific_protease"/>
</dbReference>
<dbReference type="InterPro" id="IPR036034">
    <property type="entry name" value="PDZ_sf"/>
</dbReference>
<protein>
    <recommendedName>
        <fullName evidence="10">PDZ domain-containing protein</fullName>
    </recommendedName>
</protein>
<feature type="non-terminal residue" evidence="8">
    <location>
        <position position="1"/>
    </location>
</feature>
<accession>A0ABP0SDW8</accession>
<dbReference type="InterPro" id="IPR004447">
    <property type="entry name" value="Peptidase_S41A"/>
</dbReference>
<feature type="domain" description="Tail specific protease" evidence="7">
    <location>
        <begin position="242"/>
        <end position="455"/>
    </location>
</feature>
<reference evidence="8 9" key="1">
    <citation type="submission" date="2024-02" db="EMBL/GenBank/DDBJ databases">
        <authorList>
            <person name="Chen Y."/>
            <person name="Shah S."/>
            <person name="Dougan E. K."/>
            <person name="Thang M."/>
            <person name="Chan C."/>
        </authorList>
    </citation>
    <scope>NUCLEOTIDE SEQUENCE [LARGE SCALE GENOMIC DNA]</scope>
</reference>
<evidence type="ECO:0008006" key="10">
    <source>
        <dbReference type="Google" id="ProtNLM"/>
    </source>
</evidence>
<dbReference type="InterPro" id="IPR028204">
    <property type="entry name" value="Tricorn_C1"/>
</dbReference>
<evidence type="ECO:0000256" key="3">
    <source>
        <dbReference type="ARBA" id="ARBA00022801"/>
    </source>
</evidence>
<evidence type="ECO:0000313" key="9">
    <source>
        <dbReference type="Proteomes" id="UP001642464"/>
    </source>
</evidence>
<evidence type="ECO:0000256" key="2">
    <source>
        <dbReference type="ARBA" id="ARBA00022670"/>
    </source>
</evidence>
<gene>
    <name evidence="8" type="ORF">SCF082_LOCUS51361</name>
</gene>
<sequence length="500" mass="53020">HDLATMPRCLGTVWMAVLVLAAASHFLAFVQLVSASVRIGEVMGQPLATPSRPRVARVARADGPVGLRSAEHSGELTQRKQRPVIAVLVAMMLSFSLAAAALAPPDPTVEAAWGFVRRNYYDQTFNKQDWNALHERFLRRVDQGERAESVVREMVQSLGDRYSRVIDAATFEQLMAFDPMGVGLVLARNDQKEVIISSPPFAGSSAAKAGLRQGQRVEKVDDMSFKELSLLAVADRVSTRDPPSVTLTLREGEGETREVVLERLRQAKPQNQVESGIVTNALGHKVGFLRLRTVGARSALEMQEALGRLRAEGAQEWVIDLRGNGGGSFPAALEAAELFLPKGATAAQVKLPSVDKEKPILVGEEGERQERVGSATEPVAVLVDAGSASASEVLAVALRGNCRAPLIGSRTYGKAAVQGVFGLPNKEAVALTVARYSGPHGERIEGGLEPDLSSGLSLGGLSPQGLMSALGAPLQGGGDYGLDVEGASKLALAACAESAR</sequence>
<dbReference type="PANTHER" id="PTHR32060">
    <property type="entry name" value="TAIL-SPECIFIC PROTEASE"/>
    <property type="match status" value="1"/>
</dbReference>
<dbReference type="SUPFAM" id="SSF52096">
    <property type="entry name" value="ClpP/crotonase"/>
    <property type="match status" value="1"/>
</dbReference>